<gene>
    <name evidence="2" type="ORF">GYN19_01735</name>
</gene>
<evidence type="ECO:0008006" key="4">
    <source>
        <dbReference type="Google" id="ProtNLM"/>
    </source>
</evidence>
<evidence type="ECO:0000313" key="3">
    <source>
        <dbReference type="Proteomes" id="UP001522462"/>
    </source>
</evidence>
<keyword evidence="1" id="KW-0812">Transmembrane</keyword>
<feature type="transmembrane region" description="Helical" evidence="1">
    <location>
        <begin position="152"/>
        <end position="172"/>
    </location>
</feature>
<feature type="transmembrane region" description="Helical" evidence="1">
    <location>
        <begin position="43"/>
        <end position="61"/>
    </location>
</feature>
<proteinExistence type="predicted"/>
<dbReference type="Proteomes" id="UP001522462">
    <property type="component" value="Unassembled WGS sequence"/>
</dbReference>
<keyword evidence="3" id="KW-1185">Reference proteome</keyword>
<evidence type="ECO:0000256" key="1">
    <source>
        <dbReference type="SAM" id="Phobius"/>
    </source>
</evidence>
<reference evidence="2 3" key="1">
    <citation type="journal article" date="2022" name="Microbiol. Res.">
        <title>Comparative genome analysis, predicted lifestyle and antimicrobial strategies of Lactococcus carnosus and Lactococcus paracarnosus isolated from meat.</title>
        <authorList>
            <person name="Werum V."/>
            <person name="Ehrmann M."/>
            <person name="Vogel R."/>
            <person name="Hilgarth M."/>
        </authorList>
    </citation>
    <scope>NUCLEOTIDE SEQUENCE [LARGE SCALE GENOMIC DNA]</scope>
    <source>
        <strain evidence="2 3">TMW21897</strain>
    </source>
</reference>
<accession>A0ABT0AJH6</accession>
<keyword evidence="1" id="KW-1133">Transmembrane helix</keyword>
<feature type="transmembrane region" description="Helical" evidence="1">
    <location>
        <begin position="123"/>
        <end position="146"/>
    </location>
</feature>
<comment type="caution">
    <text evidence="2">The sequence shown here is derived from an EMBL/GenBank/DDBJ whole genome shotgun (WGS) entry which is preliminary data.</text>
</comment>
<protein>
    <recommendedName>
        <fullName evidence="4">DUF3278 domain-containing protein</fullName>
    </recommendedName>
</protein>
<organism evidence="2 3">
    <name type="scientific">Pseudolactococcus paracarnosus</name>
    <dbReference type="NCBI Taxonomy" id="2749962"/>
    <lineage>
        <taxon>Bacteria</taxon>
        <taxon>Bacillati</taxon>
        <taxon>Bacillota</taxon>
        <taxon>Bacilli</taxon>
        <taxon>Lactobacillales</taxon>
        <taxon>Streptococcaceae</taxon>
        <taxon>Pseudolactococcus</taxon>
    </lineage>
</organism>
<dbReference type="RefSeq" id="WP_243913560.1">
    <property type="nucleotide sequence ID" value="NZ_JAAECY010000026.1"/>
</dbReference>
<sequence>MKKPLDLGLISENETVKFDFKTKTVYVETFRLNGFKKEADGNSFMNTVWLGVVFIAVIGVFGKILDAFITIPPILGFSFACAIGYFPVKLLIEWLSKRAVAVSTRKASKKEIENVFGKRVGQLWVMQVGVWIVYVCLFFTFLISLSENRLKGGGLIAVTLGVLGFTIIQTTAQPRQSIKARKILKKQLKEGKFDD</sequence>
<name>A0ABT0AJH6_9LACT</name>
<evidence type="ECO:0000313" key="2">
    <source>
        <dbReference type="EMBL" id="MCJ1976681.1"/>
    </source>
</evidence>
<dbReference type="EMBL" id="JAAEDA010000001">
    <property type="protein sequence ID" value="MCJ1976681.1"/>
    <property type="molecule type" value="Genomic_DNA"/>
</dbReference>
<keyword evidence="1" id="KW-0472">Membrane</keyword>
<feature type="transmembrane region" description="Helical" evidence="1">
    <location>
        <begin position="67"/>
        <end position="88"/>
    </location>
</feature>